<dbReference type="Pfam" id="PF09428">
    <property type="entry name" value="DUF2011"/>
    <property type="match status" value="1"/>
</dbReference>
<feature type="region of interest" description="Disordered" evidence="1">
    <location>
        <begin position="294"/>
        <end position="329"/>
    </location>
</feature>
<dbReference type="InterPro" id="IPR018555">
    <property type="entry name" value="C630.06c-like"/>
</dbReference>
<dbReference type="AlphaFoldDB" id="A0AAV5GCN8"/>
<evidence type="ECO:0000313" key="3">
    <source>
        <dbReference type="Proteomes" id="UP001342314"/>
    </source>
</evidence>
<dbReference type="Proteomes" id="UP001342314">
    <property type="component" value="Unassembled WGS sequence"/>
</dbReference>
<proteinExistence type="predicted"/>
<gene>
    <name evidence="2" type="ORF">Rhopal_000369-T1</name>
</gene>
<reference evidence="2 3" key="1">
    <citation type="submission" date="2021-12" db="EMBL/GenBank/DDBJ databases">
        <title>High titer production of polyol ester of fatty acids by Rhodotorula paludigena BS15 towards product separation-free biomass refinery.</title>
        <authorList>
            <person name="Mano J."/>
            <person name="Ono H."/>
            <person name="Tanaka T."/>
            <person name="Naito K."/>
            <person name="Sushida H."/>
            <person name="Ike M."/>
            <person name="Tokuyasu K."/>
            <person name="Kitaoka M."/>
        </authorList>
    </citation>
    <scope>NUCLEOTIDE SEQUENCE [LARGE SCALE GENOMIC DNA]</scope>
    <source>
        <strain evidence="2 3">BS15</strain>
    </source>
</reference>
<evidence type="ECO:0000256" key="1">
    <source>
        <dbReference type="SAM" id="MobiDB-lite"/>
    </source>
</evidence>
<evidence type="ECO:0000313" key="2">
    <source>
        <dbReference type="EMBL" id="GJN87420.1"/>
    </source>
</evidence>
<feature type="region of interest" description="Disordered" evidence="1">
    <location>
        <begin position="30"/>
        <end position="75"/>
    </location>
</feature>
<dbReference type="EMBL" id="BQKY01000001">
    <property type="protein sequence ID" value="GJN87420.1"/>
    <property type="molecule type" value="Genomic_DNA"/>
</dbReference>
<organism evidence="2 3">
    <name type="scientific">Rhodotorula paludigena</name>
    <dbReference type="NCBI Taxonomy" id="86838"/>
    <lineage>
        <taxon>Eukaryota</taxon>
        <taxon>Fungi</taxon>
        <taxon>Dikarya</taxon>
        <taxon>Basidiomycota</taxon>
        <taxon>Pucciniomycotina</taxon>
        <taxon>Microbotryomycetes</taxon>
        <taxon>Sporidiobolales</taxon>
        <taxon>Sporidiobolaceae</taxon>
        <taxon>Rhodotorula</taxon>
    </lineage>
</organism>
<feature type="compositionally biased region" description="Low complexity" evidence="1">
    <location>
        <begin position="34"/>
        <end position="46"/>
    </location>
</feature>
<protein>
    <submittedName>
        <fullName evidence="2">Uncharacterized protein</fullName>
    </submittedName>
</protein>
<comment type="caution">
    <text evidence="2">The sequence shown here is derived from an EMBL/GenBank/DDBJ whole genome shotgun (WGS) entry which is preliminary data.</text>
</comment>
<sequence length="329" mass="35813">MPRSSSPDQPDLASDDALARLAQLEALVAGSLFAPEPATTATTPAEARAEPPKKRKKTKHAVEPTPVKPDHEPKSEEAVAFRLFSSQKTPAKVVLREADSPPPVVLDRRIRDVDDESKEAVDARQEAIAAIAVDGETVPHPPSFRLSHRILSTSVRSPFSLSPSSPASAPLPRLAYLNAHLPAPFHALSPHDVPFPEALEAQGLQPPKEPHEALLARAPFEGVYAKPIRRPRRLPTGEEGELEPVKGTEIRMKDGRRHELPARNPLLRIGNEGKCRLVVKAVLKEEQSDAVAAARKAAKAEMGRKGKRRSKARRERERRRAGGAAPPAL</sequence>
<name>A0AAV5GCN8_9BASI</name>
<keyword evidence="3" id="KW-1185">Reference proteome</keyword>
<accession>A0AAV5GCN8</accession>